<dbReference type="SFLD" id="SFLDG01017">
    <property type="entry name" value="Polyprenyl_Transferase_Like"/>
    <property type="match status" value="1"/>
</dbReference>
<sequence length="365" mass="41738">METLNTKIVSKVFLKIYSKLKVSAFLSYFVNFKFENLKSTVMLPIHEYQEQFLIYLESQNIAKEPKNLYQPIDYILQLGGKRIRPVLTLMTADIFDADYKLALPAAMAVEVFHNFSLVHDDIMDDAPLRRGKVTVHEKWNINTGILSGDAMLILAYQYFENYQPETFRKLAKLFSKTALEVCEGQQYDVDFETRNDVTIPEYLKMVEYKTAVLVAAAMKMGAIVARSSKENRGLIYDFGLNLGLAFQLQDDYLDAFGNPETFGKQVGGDIIENKKTYLYLKALEFSKPAEKEQLLQLFSVKLDDNTDKIAAVKEIFNATGASKATQKAIEEYTLKAFETLEKMNISQEKKEVLKAFGENLMERKV</sequence>
<dbReference type="Proteomes" id="UP000184516">
    <property type="component" value="Unassembled WGS sequence"/>
</dbReference>
<keyword evidence="3 6" id="KW-0808">Transferase</keyword>
<evidence type="ECO:0000256" key="4">
    <source>
        <dbReference type="ARBA" id="ARBA00022723"/>
    </source>
</evidence>
<dbReference type="Pfam" id="PF00348">
    <property type="entry name" value="polyprenyl_synt"/>
    <property type="match status" value="1"/>
</dbReference>
<dbReference type="PANTHER" id="PTHR12001">
    <property type="entry name" value="GERANYLGERANYL PYROPHOSPHATE SYNTHASE"/>
    <property type="match status" value="1"/>
</dbReference>
<dbReference type="CDD" id="cd00685">
    <property type="entry name" value="Trans_IPPS_HT"/>
    <property type="match status" value="1"/>
</dbReference>
<evidence type="ECO:0000256" key="5">
    <source>
        <dbReference type="ARBA" id="ARBA00022842"/>
    </source>
</evidence>
<dbReference type="GO" id="GO:0008299">
    <property type="term" value="P:isoprenoid biosynthetic process"/>
    <property type="evidence" value="ECO:0007669"/>
    <property type="project" value="InterPro"/>
</dbReference>
<organism evidence="7 8">
    <name type="scientific">Flavobacterium fluvii</name>
    <dbReference type="NCBI Taxonomy" id="468056"/>
    <lineage>
        <taxon>Bacteria</taxon>
        <taxon>Pseudomonadati</taxon>
        <taxon>Bacteroidota</taxon>
        <taxon>Flavobacteriia</taxon>
        <taxon>Flavobacteriales</taxon>
        <taxon>Flavobacteriaceae</taxon>
        <taxon>Flavobacterium</taxon>
    </lineage>
</organism>
<dbReference type="InterPro" id="IPR033749">
    <property type="entry name" value="Polyprenyl_synt_CS"/>
</dbReference>
<proteinExistence type="inferred from homology"/>
<protein>
    <submittedName>
        <fullName evidence="7">Geranylgeranyl diphosphate synthase, type II</fullName>
    </submittedName>
</protein>
<comment type="cofactor">
    <cofactor evidence="1">
        <name>Mg(2+)</name>
        <dbReference type="ChEBI" id="CHEBI:18420"/>
    </cofactor>
</comment>
<dbReference type="PROSITE" id="PS00723">
    <property type="entry name" value="POLYPRENYL_SYNTHASE_1"/>
    <property type="match status" value="1"/>
</dbReference>
<evidence type="ECO:0000313" key="8">
    <source>
        <dbReference type="Proteomes" id="UP000184516"/>
    </source>
</evidence>
<dbReference type="InterPro" id="IPR000092">
    <property type="entry name" value="Polyprenyl_synt"/>
</dbReference>
<evidence type="ECO:0000313" key="7">
    <source>
        <dbReference type="EMBL" id="SHF91017.1"/>
    </source>
</evidence>
<evidence type="ECO:0000256" key="2">
    <source>
        <dbReference type="ARBA" id="ARBA00006706"/>
    </source>
</evidence>
<dbReference type="Gene3D" id="1.10.600.10">
    <property type="entry name" value="Farnesyl Diphosphate Synthase"/>
    <property type="match status" value="1"/>
</dbReference>
<dbReference type="GO" id="GO:0046872">
    <property type="term" value="F:metal ion binding"/>
    <property type="evidence" value="ECO:0007669"/>
    <property type="project" value="UniProtKB-KW"/>
</dbReference>
<dbReference type="EMBL" id="FQWB01000001">
    <property type="protein sequence ID" value="SHF91017.1"/>
    <property type="molecule type" value="Genomic_DNA"/>
</dbReference>
<dbReference type="PANTHER" id="PTHR12001:SF85">
    <property type="entry name" value="SHORT CHAIN ISOPRENYL DIPHOSPHATE SYNTHASE"/>
    <property type="match status" value="1"/>
</dbReference>
<gene>
    <name evidence="7" type="ORF">SAMN05443549_101793</name>
</gene>
<evidence type="ECO:0000256" key="1">
    <source>
        <dbReference type="ARBA" id="ARBA00001946"/>
    </source>
</evidence>
<keyword evidence="4" id="KW-0479">Metal-binding</keyword>
<reference evidence="8" key="1">
    <citation type="submission" date="2016-11" db="EMBL/GenBank/DDBJ databases">
        <authorList>
            <person name="Varghese N."/>
            <person name="Submissions S."/>
        </authorList>
    </citation>
    <scope>NUCLEOTIDE SEQUENCE [LARGE SCALE GENOMIC DNA]</scope>
    <source>
        <strain evidence="8">DSM 19978</strain>
    </source>
</reference>
<accession>A0A1M5FHG8</accession>
<dbReference type="GO" id="GO:0004659">
    <property type="term" value="F:prenyltransferase activity"/>
    <property type="evidence" value="ECO:0007669"/>
    <property type="project" value="InterPro"/>
</dbReference>
<dbReference type="SUPFAM" id="SSF48576">
    <property type="entry name" value="Terpenoid synthases"/>
    <property type="match status" value="1"/>
</dbReference>
<evidence type="ECO:0000256" key="3">
    <source>
        <dbReference type="ARBA" id="ARBA00022679"/>
    </source>
</evidence>
<keyword evidence="5" id="KW-0460">Magnesium</keyword>
<dbReference type="STRING" id="468056.SAMN05443549_101793"/>
<dbReference type="AlphaFoldDB" id="A0A1M5FHG8"/>
<dbReference type="PROSITE" id="PS00444">
    <property type="entry name" value="POLYPRENYL_SYNTHASE_2"/>
    <property type="match status" value="1"/>
</dbReference>
<dbReference type="InterPro" id="IPR008949">
    <property type="entry name" value="Isoprenoid_synthase_dom_sf"/>
</dbReference>
<dbReference type="SFLD" id="SFLDS00005">
    <property type="entry name" value="Isoprenoid_Synthase_Type_I"/>
    <property type="match status" value="1"/>
</dbReference>
<name>A0A1M5FHG8_9FLAO</name>
<keyword evidence="8" id="KW-1185">Reference proteome</keyword>
<comment type="similarity">
    <text evidence="2 6">Belongs to the FPP/GGPP synthase family.</text>
</comment>
<evidence type="ECO:0000256" key="6">
    <source>
        <dbReference type="RuleBase" id="RU004466"/>
    </source>
</evidence>